<dbReference type="InterPro" id="IPR002123">
    <property type="entry name" value="Plipid/glycerol_acylTrfase"/>
</dbReference>
<dbReference type="EMBL" id="JACCFW010000001">
    <property type="protein sequence ID" value="NYJ74392.1"/>
    <property type="molecule type" value="Genomic_DNA"/>
</dbReference>
<reference evidence="3 4" key="1">
    <citation type="submission" date="2020-07" db="EMBL/GenBank/DDBJ databases">
        <title>Sequencing the genomes of 1000 actinobacteria strains.</title>
        <authorList>
            <person name="Klenk H.-P."/>
        </authorList>
    </citation>
    <scope>NUCLEOTIDE SEQUENCE [LARGE SCALE GENOMIC DNA]</scope>
    <source>
        <strain evidence="3 4">DSM 29531</strain>
    </source>
</reference>
<keyword evidence="3" id="KW-0808">Transferase</keyword>
<evidence type="ECO:0000259" key="2">
    <source>
        <dbReference type="SMART" id="SM00563"/>
    </source>
</evidence>
<dbReference type="RefSeq" id="WP_179480231.1">
    <property type="nucleotide sequence ID" value="NZ_JACCFW010000001.1"/>
</dbReference>
<dbReference type="GO" id="GO:0016746">
    <property type="term" value="F:acyltransferase activity"/>
    <property type="evidence" value="ECO:0007669"/>
    <property type="project" value="UniProtKB-KW"/>
</dbReference>
<dbReference type="SMART" id="SM00563">
    <property type="entry name" value="PlsC"/>
    <property type="match status" value="1"/>
</dbReference>
<organism evidence="3 4">
    <name type="scientific">Allobranchiibius huperziae</name>
    <dbReference type="NCBI Taxonomy" id="1874116"/>
    <lineage>
        <taxon>Bacteria</taxon>
        <taxon>Bacillati</taxon>
        <taxon>Actinomycetota</taxon>
        <taxon>Actinomycetes</taxon>
        <taxon>Micrococcales</taxon>
        <taxon>Dermacoccaceae</taxon>
        <taxon>Allobranchiibius</taxon>
    </lineage>
</organism>
<comment type="caution">
    <text evidence="3">The sequence shown here is derived from an EMBL/GenBank/DDBJ whole genome shotgun (WGS) entry which is preliminary data.</text>
</comment>
<keyword evidence="3" id="KW-0012">Acyltransferase</keyword>
<sequence>MELPVLPLPLRRVVRDPIYVVAVPVLLVVLAILAVPAWLLGLVARRRRPLRLIVIGMAAVVLDFSIFARCTSLWVAHRAGRRRPEDWKTDHIEVVAHALDVFVGRARRVVGFEVHITGGTDLDHGLPTVLLARHAGIGDSLMMVWVMTRHLGCVPRVVLKRMLLWDPAMDLALRRLGAFFLPPPRVPDDERDSQLAAFAKSAGPGEVILLFPEGRNWTPGRWEAEVEQARDDGDLVALDWMESHPTVLDPHTGAMRTILAAVPDPQVLVGAHRGVERLSSIAAIWAAVPLTHRVDVSLRRTRVRPDDLVGWLRDEWAAIDDWTPPENETVG</sequence>
<dbReference type="SUPFAM" id="SSF69593">
    <property type="entry name" value="Glycerol-3-phosphate (1)-acyltransferase"/>
    <property type="match status" value="1"/>
</dbReference>
<feature type="transmembrane region" description="Helical" evidence="1">
    <location>
        <begin position="52"/>
        <end position="75"/>
    </location>
</feature>
<gene>
    <name evidence="3" type="ORF">HNR15_001355</name>
</gene>
<feature type="domain" description="Phospholipid/glycerol acyltransferase" evidence="2">
    <location>
        <begin position="128"/>
        <end position="275"/>
    </location>
</feature>
<dbReference type="Proteomes" id="UP000571817">
    <property type="component" value="Unassembled WGS sequence"/>
</dbReference>
<name>A0A853DAW0_9MICO</name>
<feature type="transmembrane region" description="Helical" evidence="1">
    <location>
        <begin position="18"/>
        <end position="40"/>
    </location>
</feature>
<keyword evidence="1" id="KW-1133">Transmembrane helix</keyword>
<keyword evidence="1" id="KW-0472">Membrane</keyword>
<keyword evidence="4" id="KW-1185">Reference proteome</keyword>
<dbReference type="Pfam" id="PF01553">
    <property type="entry name" value="Acyltransferase"/>
    <property type="match status" value="1"/>
</dbReference>
<protein>
    <submittedName>
        <fullName evidence="3">1-acyl-sn-glycerol-3-phosphate acyltransferase</fullName>
    </submittedName>
</protein>
<dbReference type="AlphaFoldDB" id="A0A853DAW0"/>
<proteinExistence type="predicted"/>
<keyword evidence="1" id="KW-0812">Transmembrane</keyword>
<evidence type="ECO:0000256" key="1">
    <source>
        <dbReference type="SAM" id="Phobius"/>
    </source>
</evidence>
<evidence type="ECO:0000313" key="3">
    <source>
        <dbReference type="EMBL" id="NYJ74392.1"/>
    </source>
</evidence>
<accession>A0A853DAW0</accession>
<evidence type="ECO:0000313" key="4">
    <source>
        <dbReference type="Proteomes" id="UP000571817"/>
    </source>
</evidence>